<dbReference type="InterPro" id="IPR003593">
    <property type="entry name" value="AAA+_ATPase"/>
</dbReference>
<dbReference type="InterPro" id="IPR050086">
    <property type="entry name" value="MetN_ABC_transporter-like"/>
</dbReference>
<feature type="domain" description="ABC transporter" evidence="10">
    <location>
        <begin position="7"/>
        <end position="244"/>
    </location>
</feature>
<proteinExistence type="predicted"/>
<dbReference type="InterPro" id="IPR027417">
    <property type="entry name" value="P-loop_NTPase"/>
</dbReference>
<dbReference type="CDD" id="cd03258">
    <property type="entry name" value="ABC_MetN_methionine_transporter"/>
    <property type="match status" value="1"/>
</dbReference>
<name>A0ABM8WH86_9BURK</name>
<dbReference type="Pfam" id="PF00005">
    <property type="entry name" value="ABC_tran"/>
    <property type="match status" value="1"/>
</dbReference>
<dbReference type="GO" id="GO:0005524">
    <property type="term" value="F:ATP binding"/>
    <property type="evidence" value="ECO:0007669"/>
    <property type="project" value="UniProtKB-KW"/>
</dbReference>
<evidence type="ECO:0000256" key="5">
    <source>
        <dbReference type="ARBA" id="ARBA00022840"/>
    </source>
</evidence>
<dbReference type="SMART" id="SM00382">
    <property type="entry name" value="AAA"/>
    <property type="match status" value="1"/>
</dbReference>
<evidence type="ECO:0000313" key="12">
    <source>
        <dbReference type="Proteomes" id="UP000706525"/>
    </source>
</evidence>
<dbReference type="PROSITE" id="PS00211">
    <property type="entry name" value="ABC_TRANSPORTER_1"/>
    <property type="match status" value="1"/>
</dbReference>
<reference evidence="11 12" key="1">
    <citation type="submission" date="2021-08" db="EMBL/GenBank/DDBJ databases">
        <authorList>
            <person name="Peeters C."/>
        </authorList>
    </citation>
    <scope>NUCLEOTIDE SEQUENCE [LARGE SCALE GENOMIC DNA]</scope>
    <source>
        <strain evidence="11 12">LMG 32289</strain>
    </source>
</reference>
<dbReference type="SUPFAM" id="SSF52540">
    <property type="entry name" value="P-loop containing nucleoside triphosphate hydrolases"/>
    <property type="match status" value="1"/>
</dbReference>
<accession>A0ABM8WH86</accession>
<keyword evidence="1" id="KW-0813">Transport</keyword>
<dbReference type="RefSeq" id="WP_377741355.1">
    <property type="nucleotide sequence ID" value="NZ_CAJZAG010000002.1"/>
</dbReference>
<dbReference type="PANTHER" id="PTHR43166:SF30">
    <property type="entry name" value="METHIONINE IMPORT ATP-BINDING PROTEIN METN"/>
    <property type="match status" value="1"/>
</dbReference>
<keyword evidence="4" id="KW-0547">Nucleotide-binding</keyword>
<evidence type="ECO:0000256" key="9">
    <source>
        <dbReference type="SAM" id="MobiDB-lite"/>
    </source>
</evidence>
<evidence type="ECO:0000256" key="6">
    <source>
        <dbReference type="ARBA" id="ARBA00022967"/>
    </source>
</evidence>
<gene>
    <name evidence="11" type="primary">metN2</name>
    <name evidence="11" type="ORF">LMG32289_01093</name>
</gene>
<dbReference type="InterPro" id="IPR041701">
    <property type="entry name" value="MetN_ABC"/>
</dbReference>
<dbReference type="EC" id="3.6.3.-" evidence="11"/>
<feature type="compositionally biased region" description="Polar residues" evidence="9">
    <location>
        <begin position="260"/>
        <end position="272"/>
    </location>
</feature>
<dbReference type="EMBL" id="CAJZAG010000002">
    <property type="protein sequence ID" value="CAG9166607.1"/>
    <property type="molecule type" value="Genomic_DNA"/>
</dbReference>
<dbReference type="GO" id="GO:0016787">
    <property type="term" value="F:hydrolase activity"/>
    <property type="evidence" value="ECO:0007669"/>
    <property type="project" value="UniProtKB-KW"/>
</dbReference>
<evidence type="ECO:0000256" key="4">
    <source>
        <dbReference type="ARBA" id="ARBA00022741"/>
    </source>
</evidence>
<protein>
    <submittedName>
        <fullName evidence="11">Methionine import ATP-binding protein MetN 2</fullName>
        <ecNumber evidence="11">3.6.3.-</ecNumber>
    </submittedName>
</protein>
<evidence type="ECO:0000256" key="1">
    <source>
        <dbReference type="ARBA" id="ARBA00022448"/>
    </source>
</evidence>
<keyword evidence="7" id="KW-0029">Amino-acid transport</keyword>
<evidence type="ECO:0000256" key="7">
    <source>
        <dbReference type="ARBA" id="ARBA00022970"/>
    </source>
</evidence>
<comment type="caution">
    <text evidence="11">The sequence shown here is derived from an EMBL/GenBank/DDBJ whole genome shotgun (WGS) entry which is preliminary data.</text>
</comment>
<dbReference type="PANTHER" id="PTHR43166">
    <property type="entry name" value="AMINO ACID IMPORT ATP-BINDING PROTEIN"/>
    <property type="match status" value="1"/>
</dbReference>
<dbReference type="Gene3D" id="3.40.50.300">
    <property type="entry name" value="P-loop containing nucleotide triphosphate hydrolases"/>
    <property type="match status" value="1"/>
</dbReference>
<keyword evidence="2" id="KW-1003">Cell membrane</keyword>
<dbReference type="Proteomes" id="UP000706525">
    <property type="component" value="Unassembled WGS sequence"/>
</dbReference>
<evidence type="ECO:0000313" key="11">
    <source>
        <dbReference type="EMBL" id="CAG9166607.1"/>
    </source>
</evidence>
<dbReference type="InterPro" id="IPR017871">
    <property type="entry name" value="ABC_transporter-like_CS"/>
</dbReference>
<keyword evidence="3" id="KW-0997">Cell inner membrane</keyword>
<organism evidence="11 12">
    <name type="scientific">Cupriavidus pampae</name>
    <dbReference type="NCBI Taxonomy" id="659251"/>
    <lineage>
        <taxon>Bacteria</taxon>
        <taxon>Pseudomonadati</taxon>
        <taxon>Pseudomonadota</taxon>
        <taxon>Betaproteobacteria</taxon>
        <taxon>Burkholderiales</taxon>
        <taxon>Burkholderiaceae</taxon>
        <taxon>Cupriavidus</taxon>
    </lineage>
</organism>
<evidence type="ECO:0000259" key="10">
    <source>
        <dbReference type="PROSITE" id="PS50893"/>
    </source>
</evidence>
<evidence type="ECO:0000256" key="3">
    <source>
        <dbReference type="ARBA" id="ARBA00022519"/>
    </source>
</evidence>
<keyword evidence="12" id="KW-1185">Reference proteome</keyword>
<keyword evidence="11" id="KW-0378">Hydrolase</keyword>
<keyword evidence="8" id="KW-0472">Membrane</keyword>
<dbReference type="PROSITE" id="PS50893">
    <property type="entry name" value="ABC_TRANSPORTER_2"/>
    <property type="match status" value="1"/>
</dbReference>
<sequence length="282" mass="30451">MSKAPHIVFETIGKTYAGAPAPALDEISFSVARGEMFGIIGRSGAGKSTLLRTINMLERPDTGRITIEGRDIGALDENGLVALRRRVGMIFQHFNLLSAKTVFENVALPLRVAGVPAQDIAPRVNEVLALVGLEGKAKVYPAKLSGGQKQRVGIARALVHHPEILLCDEATSALDPETTEQILALLRDIHRKIGLTVVLITHDMAVIREACDRVLVLDHGRIVEEGTVWDVFTEPRAEATIALLRPLRPSVPRSGPPRPTQSAPHSSATLQPETPRHVAASL</sequence>
<evidence type="ECO:0000256" key="2">
    <source>
        <dbReference type="ARBA" id="ARBA00022475"/>
    </source>
</evidence>
<evidence type="ECO:0000256" key="8">
    <source>
        <dbReference type="ARBA" id="ARBA00023136"/>
    </source>
</evidence>
<dbReference type="InterPro" id="IPR003439">
    <property type="entry name" value="ABC_transporter-like_ATP-bd"/>
</dbReference>
<keyword evidence="5 11" id="KW-0067">ATP-binding</keyword>
<keyword evidence="6" id="KW-1278">Translocase</keyword>
<feature type="region of interest" description="Disordered" evidence="9">
    <location>
        <begin position="247"/>
        <end position="282"/>
    </location>
</feature>